<dbReference type="AlphaFoldDB" id="A0AAE0YLW2"/>
<dbReference type="EMBL" id="JAWDGP010005863">
    <property type="protein sequence ID" value="KAK3750611.1"/>
    <property type="molecule type" value="Genomic_DNA"/>
</dbReference>
<dbReference type="Proteomes" id="UP001283361">
    <property type="component" value="Unassembled WGS sequence"/>
</dbReference>
<evidence type="ECO:0000313" key="2">
    <source>
        <dbReference type="Proteomes" id="UP001283361"/>
    </source>
</evidence>
<keyword evidence="2" id="KW-1185">Reference proteome</keyword>
<protein>
    <submittedName>
        <fullName evidence="1">Uncharacterized protein</fullName>
    </submittedName>
</protein>
<accession>A0AAE0YLW2</accession>
<gene>
    <name evidence="1" type="ORF">RRG08_018380</name>
</gene>
<sequence length="94" mass="10911">MTLVEHTEIRDSRGQCAWTLPANRTAWSIDQFGQELFWTLTSIRSSLLVSDVTLRRVWARPGNIGLKSERGWRKGMRDLLEEFPKCLLKNGQHL</sequence>
<evidence type="ECO:0000313" key="1">
    <source>
        <dbReference type="EMBL" id="KAK3750611.1"/>
    </source>
</evidence>
<proteinExistence type="predicted"/>
<organism evidence="1 2">
    <name type="scientific">Elysia crispata</name>
    <name type="common">lettuce slug</name>
    <dbReference type="NCBI Taxonomy" id="231223"/>
    <lineage>
        <taxon>Eukaryota</taxon>
        <taxon>Metazoa</taxon>
        <taxon>Spiralia</taxon>
        <taxon>Lophotrochozoa</taxon>
        <taxon>Mollusca</taxon>
        <taxon>Gastropoda</taxon>
        <taxon>Heterobranchia</taxon>
        <taxon>Euthyneura</taxon>
        <taxon>Panpulmonata</taxon>
        <taxon>Sacoglossa</taxon>
        <taxon>Placobranchoidea</taxon>
        <taxon>Plakobranchidae</taxon>
        <taxon>Elysia</taxon>
    </lineage>
</organism>
<comment type="caution">
    <text evidence="1">The sequence shown here is derived from an EMBL/GenBank/DDBJ whole genome shotgun (WGS) entry which is preliminary data.</text>
</comment>
<name>A0AAE0YLW2_9GAST</name>
<reference evidence="1" key="1">
    <citation type="journal article" date="2023" name="G3 (Bethesda)">
        <title>A reference genome for the long-term kleptoplast-retaining sea slug Elysia crispata morphotype clarki.</title>
        <authorList>
            <person name="Eastman K.E."/>
            <person name="Pendleton A.L."/>
            <person name="Shaikh M.A."/>
            <person name="Suttiyut T."/>
            <person name="Ogas R."/>
            <person name="Tomko P."/>
            <person name="Gavelis G."/>
            <person name="Widhalm J.R."/>
            <person name="Wisecaver J.H."/>
        </authorList>
    </citation>
    <scope>NUCLEOTIDE SEQUENCE</scope>
    <source>
        <strain evidence="1">ECLA1</strain>
    </source>
</reference>